<feature type="transmembrane region" description="Helical" evidence="8">
    <location>
        <begin position="647"/>
        <end position="666"/>
    </location>
</feature>
<sequence>WATYLIGFCVCAAIGILFFIVMPFVGLIFCCCRCAGKCGGRHKPHDPKRAGCKRKTYCTVLLVLNTVTLAGVVCAFLSNELVYQKLTNQDNIGPVGKLTSAIGHLEGYINDTVDEVQTTLLRQFDNSRASIEDDIRNTANNAVDEVLKTLNATALLDQTKKLSQDVNRTQDNLKNVAAQLSFLSSEGRALTDNLTEIADGAAAAIKQVTGNSTYGNFKRDQYVVTADFSGLDQLSTETEQIEQSLDMNKYIAENAVADTKNLTTSSVNTKIDEASSSIDSVRAEIDKGADSVRDSLKPVIDGMQSTSAKLEGAQPDISKYSKYGWYGGLAVSCLLLLVVVVYYLGVLFGLCGERPGLGAQCCNTGTGANFLMAGVGFTFIFAWLIMLVCVILFVVGGPAYTEVCRYFDDHSPQELKPFETALLKASDLTKDIYNGKDVDLSITGILDDCFHDKPIYGVMKLDNMVNLTAITDLEPLEVKLDELKNAGLNIPDIQIVSAQLNQTVENFANSGLVTLNFTPYYTEVNKKLTVGDLTQMSDNLKSIALHTSLNQSLTYLDGQRLGLKSKVNALLEGLQQSENNFNDQKNGLVTGQLETVVNRVIAQAQGIVNDILNTVRNDLGKCRPIYDGFYAATDAGCVVVLDPLNGFWFSVGWCLFFFIPSLIFAVKLAGLYRREHDEKDFDDPLAFIPLAMLSPPHRYMIHHKRAKIVLSLTFQIQRQNILCPHGDVPRKHYKRMHRRLYKIKGL</sequence>
<feature type="transmembrane region" description="Helical" evidence="8">
    <location>
        <begin position="323"/>
        <end position="350"/>
    </location>
</feature>
<keyword evidence="6" id="KW-0325">Glycoprotein</keyword>
<evidence type="ECO:0000256" key="1">
    <source>
        <dbReference type="ARBA" id="ARBA00004141"/>
    </source>
</evidence>
<keyword evidence="5 8" id="KW-0472">Membrane</keyword>
<feature type="transmembrane region" description="Helical" evidence="8">
    <location>
        <begin position="6"/>
        <end position="36"/>
    </location>
</feature>
<comment type="subcellular location">
    <subcellularLocation>
        <location evidence="1">Membrane</location>
        <topology evidence="1">Multi-pass membrane protein</topology>
    </subcellularLocation>
</comment>
<evidence type="ECO:0008006" key="11">
    <source>
        <dbReference type="Google" id="ProtNLM"/>
    </source>
</evidence>
<organism evidence="9 10">
    <name type="scientific">Batillaria attramentaria</name>
    <dbReference type="NCBI Taxonomy" id="370345"/>
    <lineage>
        <taxon>Eukaryota</taxon>
        <taxon>Metazoa</taxon>
        <taxon>Spiralia</taxon>
        <taxon>Lophotrochozoa</taxon>
        <taxon>Mollusca</taxon>
        <taxon>Gastropoda</taxon>
        <taxon>Caenogastropoda</taxon>
        <taxon>Sorbeoconcha</taxon>
        <taxon>Cerithioidea</taxon>
        <taxon>Batillariidae</taxon>
        <taxon>Batillaria</taxon>
    </lineage>
</organism>
<dbReference type="EMBL" id="JACVVK020000003">
    <property type="protein sequence ID" value="KAK7507835.1"/>
    <property type="molecule type" value="Genomic_DNA"/>
</dbReference>
<evidence type="ECO:0000256" key="2">
    <source>
        <dbReference type="ARBA" id="ARBA00006058"/>
    </source>
</evidence>
<evidence type="ECO:0000256" key="8">
    <source>
        <dbReference type="SAM" id="Phobius"/>
    </source>
</evidence>
<feature type="coiled-coil region" evidence="7">
    <location>
        <begin position="159"/>
        <end position="186"/>
    </location>
</feature>
<dbReference type="PANTHER" id="PTHR22730">
    <property type="entry name" value="PROMININ PROM PROTEIN"/>
    <property type="match status" value="1"/>
</dbReference>
<dbReference type="PANTHER" id="PTHR22730:SF1">
    <property type="entry name" value="PROMININ-LIKE PROTEIN"/>
    <property type="match status" value="1"/>
</dbReference>
<feature type="transmembrane region" description="Helical" evidence="8">
    <location>
        <begin position="57"/>
        <end position="78"/>
    </location>
</feature>
<accession>A0ABD0M7X3</accession>
<gene>
    <name evidence="9" type="ORF">BaRGS_00000800</name>
</gene>
<evidence type="ECO:0000313" key="9">
    <source>
        <dbReference type="EMBL" id="KAK7507835.1"/>
    </source>
</evidence>
<name>A0ABD0M7X3_9CAEN</name>
<evidence type="ECO:0000256" key="5">
    <source>
        <dbReference type="ARBA" id="ARBA00023136"/>
    </source>
</evidence>
<keyword evidence="3 8" id="KW-0812">Transmembrane</keyword>
<dbReference type="InterPro" id="IPR008795">
    <property type="entry name" value="Prominin"/>
</dbReference>
<keyword evidence="4 8" id="KW-1133">Transmembrane helix</keyword>
<feature type="transmembrane region" description="Helical" evidence="8">
    <location>
        <begin position="370"/>
        <end position="395"/>
    </location>
</feature>
<dbReference type="Pfam" id="PF05478">
    <property type="entry name" value="Prominin"/>
    <property type="match status" value="2"/>
</dbReference>
<reference evidence="9 10" key="1">
    <citation type="journal article" date="2023" name="Sci. Data">
        <title>Genome assembly of the Korean intertidal mud-creeper Batillaria attramentaria.</title>
        <authorList>
            <person name="Patra A.K."/>
            <person name="Ho P.T."/>
            <person name="Jun S."/>
            <person name="Lee S.J."/>
            <person name="Kim Y."/>
            <person name="Won Y.J."/>
        </authorList>
    </citation>
    <scope>NUCLEOTIDE SEQUENCE [LARGE SCALE GENOMIC DNA]</scope>
    <source>
        <strain evidence="9">Wonlab-2016</strain>
    </source>
</reference>
<evidence type="ECO:0000256" key="7">
    <source>
        <dbReference type="SAM" id="Coils"/>
    </source>
</evidence>
<protein>
    <recommendedName>
        <fullName evidence="11">Prominin-like protein</fullName>
    </recommendedName>
</protein>
<keyword evidence="10" id="KW-1185">Reference proteome</keyword>
<feature type="non-terminal residue" evidence="9">
    <location>
        <position position="1"/>
    </location>
</feature>
<proteinExistence type="inferred from homology"/>
<dbReference type="AlphaFoldDB" id="A0ABD0M7X3"/>
<evidence type="ECO:0000256" key="6">
    <source>
        <dbReference type="ARBA" id="ARBA00023180"/>
    </source>
</evidence>
<dbReference type="GO" id="GO:0016020">
    <property type="term" value="C:membrane"/>
    <property type="evidence" value="ECO:0007669"/>
    <property type="project" value="UniProtKB-SubCell"/>
</dbReference>
<comment type="caution">
    <text evidence="9">The sequence shown here is derived from an EMBL/GenBank/DDBJ whole genome shotgun (WGS) entry which is preliminary data.</text>
</comment>
<dbReference type="Proteomes" id="UP001519460">
    <property type="component" value="Unassembled WGS sequence"/>
</dbReference>
<comment type="similarity">
    <text evidence="2">Belongs to the prominin family.</text>
</comment>
<evidence type="ECO:0000256" key="3">
    <source>
        <dbReference type="ARBA" id="ARBA00022692"/>
    </source>
</evidence>
<evidence type="ECO:0000256" key="4">
    <source>
        <dbReference type="ARBA" id="ARBA00022989"/>
    </source>
</evidence>
<keyword evidence="7" id="KW-0175">Coiled coil</keyword>
<evidence type="ECO:0000313" key="10">
    <source>
        <dbReference type="Proteomes" id="UP001519460"/>
    </source>
</evidence>